<evidence type="ECO:0000256" key="1">
    <source>
        <dbReference type="ARBA" id="ARBA00004141"/>
    </source>
</evidence>
<feature type="transmembrane region" description="Helical" evidence="10">
    <location>
        <begin position="89"/>
        <end position="108"/>
    </location>
</feature>
<dbReference type="PANTHER" id="PTHR11157">
    <property type="entry name" value="FATTY ACID ACYL TRANSFERASE-RELATED"/>
    <property type="match status" value="1"/>
</dbReference>
<feature type="non-terminal residue" evidence="11">
    <location>
        <position position="1"/>
    </location>
</feature>
<comment type="similarity">
    <text evidence="10">Belongs to the ELO family.</text>
</comment>
<dbReference type="GO" id="GO:0030148">
    <property type="term" value="P:sphingolipid biosynthetic process"/>
    <property type="evidence" value="ECO:0007669"/>
    <property type="project" value="TreeGrafter"/>
</dbReference>
<evidence type="ECO:0000256" key="5">
    <source>
        <dbReference type="ARBA" id="ARBA00022832"/>
    </source>
</evidence>
<evidence type="ECO:0000256" key="8">
    <source>
        <dbReference type="ARBA" id="ARBA00023136"/>
    </source>
</evidence>
<dbReference type="EC" id="2.3.1.199" evidence="10"/>
<evidence type="ECO:0000256" key="4">
    <source>
        <dbReference type="ARBA" id="ARBA00022692"/>
    </source>
</evidence>
<dbReference type="GO" id="GO:0042761">
    <property type="term" value="P:very long-chain fatty acid biosynthetic process"/>
    <property type="evidence" value="ECO:0007669"/>
    <property type="project" value="TreeGrafter"/>
</dbReference>
<evidence type="ECO:0000256" key="3">
    <source>
        <dbReference type="ARBA" id="ARBA00022679"/>
    </source>
</evidence>
<keyword evidence="9 10" id="KW-0275">Fatty acid biosynthesis</keyword>
<feature type="transmembrane region" description="Helical" evidence="10">
    <location>
        <begin position="264"/>
        <end position="282"/>
    </location>
</feature>
<dbReference type="InterPro" id="IPR002076">
    <property type="entry name" value="ELO_fam"/>
</dbReference>
<keyword evidence="7 10" id="KW-0443">Lipid metabolism</keyword>
<dbReference type="EMBL" id="GDHC01006174">
    <property type="protein sequence ID" value="JAQ12455.1"/>
    <property type="molecule type" value="Transcribed_RNA"/>
</dbReference>
<keyword evidence="6 10" id="KW-1133">Transmembrane helix</keyword>
<dbReference type="GO" id="GO:0019367">
    <property type="term" value="P:fatty acid elongation, saturated fatty acid"/>
    <property type="evidence" value="ECO:0007669"/>
    <property type="project" value="TreeGrafter"/>
</dbReference>
<dbReference type="GO" id="GO:0005789">
    <property type="term" value="C:endoplasmic reticulum membrane"/>
    <property type="evidence" value="ECO:0007669"/>
    <property type="project" value="TreeGrafter"/>
</dbReference>
<keyword evidence="8 10" id="KW-0472">Membrane</keyword>
<evidence type="ECO:0000256" key="2">
    <source>
        <dbReference type="ARBA" id="ARBA00022516"/>
    </source>
</evidence>
<keyword evidence="4 10" id="KW-0812">Transmembrane</keyword>
<dbReference type="GO" id="GO:0009922">
    <property type="term" value="F:fatty acid elongase activity"/>
    <property type="evidence" value="ECO:0007669"/>
    <property type="project" value="UniProtKB-EC"/>
</dbReference>
<evidence type="ECO:0000256" key="6">
    <source>
        <dbReference type="ARBA" id="ARBA00022989"/>
    </source>
</evidence>
<feature type="transmembrane region" description="Helical" evidence="10">
    <location>
        <begin position="198"/>
        <end position="221"/>
    </location>
</feature>
<dbReference type="Pfam" id="PF01151">
    <property type="entry name" value="ELO"/>
    <property type="match status" value="1"/>
</dbReference>
<accession>A0A146LZT9</accession>
<feature type="transmembrane region" description="Helical" evidence="10">
    <location>
        <begin position="58"/>
        <end position="77"/>
    </location>
</feature>
<gene>
    <name evidence="11" type="primary">ELOVL7_0</name>
    <name evidence="11" type="ORF">g.41805</name>
</gene>
<evidence type="ECO:0000256" key="7">
    <source>
        <dbReference type="ARBA" id="ARBA00023098"/>
    </source>
</evidence>
<dbReference type="PANTHER" id="PTHR11157:SF103">
    <property type="entry name" value="ELONGATION OF VERY LONG CHAIN FATTY ACIDS PROTEIN"/>
    <property type="match status" value="1"/>
</dbReference>
<feature type="transmembrane region" description="Helical" evidence="10">
    <location>
        <begin position="175"/>
        <end position="192"/>
    </location>
</feature>
<evidence type="ECO:0000313" key="11">
    <source>
        <dbReference type="EMBL" id="JAQ12455.1"/>
    </source>
</evidence>
<reference evidence="11" key="1">
    <citation type="journal article" date="2016" name="Gigascience">
        <title>De novo construction of an expanded transcriptome assembly for the western tarnished plant bug, Lygus hesperus.</title>
        <authorList>
            <person name="Tassone E.E."/>
            <person name="Geib S.M."/>
            <person name="Hall B."/>
            <person name="Fabrick J.A."/>
            <person name="Brent C.S."/>
            <person name="Hull J.J."/>
        </authorList>
    </citation>
    <scope>NUCLEOTIDE SEQUENCE</scope>
</reference>
<keyword evidence="3 10" id="KW-0808">Transferase</keyword>
<organism evidence="11">
    <name type="scientific">Lygus hesperus</name>
    <name type="common">Western plant bug</name>
    <dbReference type="NCBI Taxonomy" id="30085"/>
    <lineage>
        <taxon>Eukaryota</taxon>
        <taxon>Metazoa</taxon>
        <taxon>Ecdysozoa</taxon>
        <taxon>Arthropoda</taxon>
        <taxon>Hexapoda</taxon>
        <taxon>Insecta</taxon>
        <taxon>Pterygota</taxon>
        <taxon>Neoptera</taxon>
        <taxon>Paraneoptera</taxon>
        <taxon>Hemiptera</taxon>
        <taxon>Heteroptera</taxon>
        <taxon>Panheteroptera</taxon>
        <taxon>Cimicomorpha</taxon>
        <taxon>Miridae</taxon>
        <taxon>Mirini</taxon>
        <taxon>Lygus</taxon>
    </lineage>
</organism>
<evidence type="ECO:0000256" key="10">
    <source>
        <dbReference type="RuleBase" id="RU361115"/>
    </source>
</evidence>
<comment type="subcellular location">
    <subcellularLocation>
        <location evidence="1">Membrane</location>
        <topology evidence="1">Multi-pass membrane protein</topology>
    </subcellularLocation>
</comment>
<protein>
    <recommendedName>
        <fullName evidence="10">Elongation of very long chain fatty acids protein</fullName>
        <ecNumber evidence="10">2.3.1.199</ecNumber>
    </recommendedName>
    <alternativeName>
        <fullName evidence="10">Very-long-chain 3-oxoacyl-CoA synthase</fullName>
    </alternativeName>
</protein>
<keyword evidence="5 10" id="KW-0276">Fatty acid metabolism</keyword>
<dbReference type="GO" id="GO:0034625">
    <property type="term" value="P:fatty acid elongation, monounsaturated fatty acid"/>
    <property type="evidence" value="ECO:0007669"/>
    <property type="project" value="TreeGrafter"/>
</dbReference>
<comment type="catalytic activity">
    <reaction evidence="10">
        <text>a very-long-chain acyl-CoA + malonyl-CoA + H(+) = a very-long-chain 3-oxoacyl-CoA + CO2 + CoA</text>
        <dbReference type="Rhea" id="RHEA:32727"/>
        <dbReference type="ChEBI" id="CHEBI:15378"/>
        <dbReference type="ChEBI" id="CHEBI:16526"/>
        <dbReference type="ChEBI" id="CHEBI:57287"/>
        <dbReference type="ChEBI" id="CHEBI:57384"/>
        <dbReference type="ChEBI" id="CHEBI:90725"/>
        <dbReference type="ChEBI" id="CHEBI:90736"/>
        <dbReference type="EC" id="2.3.1.199"/>
    </reaction>
</comment>
<proteinExistence type="inferred from homology"/>
<dbReference type="GO" id="GO:0034626">
    <property type="term" value="P:fatty acid elongation, polyunsaturated fatty acid"/>
    <property type="evidence" value="ECO:0007669"/>
    <property type="project" value="TreeGrafter"/>
</dbReference>
<keyword evidence="2 10" id="KW-0444">Lipid biosynthesis</keyword>
<sequence>SRSTASIRPRQFVLRPPLPDVMDASRGTVNLTEYRLYSAPISEELVRSWGSISQPGHMYFAVAAYIVFVFFLGPKFMEKRKPFVLRKTIMAYNAMQIVWNVYIVYLYYELMGSQSLTPWLNVCFPISAAQNFKDGTTIKLTEGMKVYYVNKIVDLMDTVFFILRKKDSQITFLHLFHHVTMVVSTYISVMVIREEMSAVIATLNSVVHVIMYAYYLLSGLGPGMQKYLWWKKYLTTFQIGQFVIQLTLLALLKIQQCECDSKFFLMWGVNIAAFLTMFVQFYRDSYKKKPKRV</sequence>
<evidence type="ECO:0000256" key="9">
    <source>
        <dbReference type="ARBA" id="ARBA00023160"/>
    </source>
</evidence>
<dbReference type="AlphaFoldDB" id="A0A146LZT9"/>
<name>A0A146LZT9_LYGHE</name>